<comment type="caution">
    <text evidence="1">The sequence shown here is derived from an EMBL/GenBank/DDBJ whole genome shotgun (WGS) entry which is preliminary data.</text>
</comment>
<accession>A0A6G4WIM8</accession>
<evidence type="ECO:0000313" key="1">
    <source>
        <dbReference type="EMBL" id="NGO54655.1"/>
    </source>
</evidence>
<dbReference type="EMBL" id="JAAKZF010000059">
    <property type="protein sequence ID" value="NGO54655.1"/>
    <property type="molecule type" value="Genomic_DNA"/>
</dbReference>
<organism evidence="1 2">
    <name type="scientific">Allomesorhizobium camelthorni</name>
    <dbReference type="NCBI Taxonomy" id="475069"/>
    <lineage>
        <taxon>Bacteria</taxon>
        <taxon>Pseudomonadati</taxon>
        <taxon>Pseudomonadota</taxon>
        <taxon>Alphaproteobacteria</taxon>
        <taxon>Hyphomicrobiales</taxon>
        <taxon>Phyllobacteriaceae</taxon>
        <taxon>Allomesorhizobium</taxon>
    </lineage>
</organism>
<evidence type="ECO:0000313" key="2">
    <source>
        <dbReference type="Proteomes" id="UP001642900"/>
    </source>
</evidence>
<name>A0A6G4WIM8_9HYPH</name>
<keyword evidence="2" id="KW-1185">Reference proteome</keyword>
<protein>
    <submittedName>
        <fullName evidence="1">Uncharacterized protein</fullName>
    </submittedName>
</protein>
<dbReference type="Proteomes" id="UP001642900">
    <property type="component" value="Unassembled WGS sequence"/>
</dbReference>
<reference evidence="1 2" key="1">
    <citation type="submission" date="2020-02" db="EMBL/GenBank/DDBJ databases">
        <title>Genome sequence of strain CCNWXJ40-4.</title>
        <authorList>
            <person name="Gao J."/>
            <person name="Sun J."/>
        </authorList>
    </citation>
    <scope>NUCLEOTIDE SEQUENCE [LARGE SCALE GENOMIC DNA]</scope>
    <source>
        <strain evidence="1 2">CCNWXJ 40-4</strain>
    </source>
</reference>
<proteinExistence type="predicted"/>
<sequence>METPSGDTHTGAGLRAAASRFLGRSSEIQELFNQDENFREMCDDLAVAEQALAASDQLPAPTDEERRAEYQALIDDLVSEIGRALSQARIVPFSRAPKR</sequence>
<gene>
    <name evidence="1" type="ORF">G6N73_26625</name>
</gene>
<dbReference type="AlphaFoldDB" id="A0A6G4WIM8"/>